<dbReference type="Gene3D" id="3.30.460.10">
    <property type="entry name" value="Beta Polymerase, domain 2"/>
    <property type="match status" value="1"/>
</dbReference>
<dbReference type="Proteomes" id="UP001215712">
    <property type="component" value="Unassembled WGS sequence"/>
</dbReference>
<organism evidence="2 3">
    <name type="scientific">Penicillium malachiteum</name>
    <dbReference type="NCBI Taxonomy" id="1324776"/>
    <lineage>
        <taxon>Eukaryota</taxon>
        <taxon>Fungi</taxon>
        <taxon>Dikarya</taxon>
        <taxon>Ascomycota</taxon>
        <taxon>Pezizomycotina</taxon>
        <taxon>Eurotiomycetes</taxon>
        <taxon>Eurotiomycetidae</taxon>
        <taxon>Eurotiales</taxon>
        <taxon>Aspergillaceae</taxon>
        <taxon>Penicillium</taxon>
    </lineage>
</organism>
<protein>
    <submittedName>
        <fullName evidence="2">Uncharacterized protein</fullName>
    </submittedName>
</protein>
<dbReference type="PANTHER" id="PTHR23092:SF50">
    <property type="entry name" value="MTF2-LIKE C-TERMINAL DOMAIN-CONTAINING PROTEIN"/>
    <property type="match status" value="1"/>
</dbReference>
<dbReference type="GO" id="GO:0031499">
    <property type="term" value="C:TRAMP complex"/>
    <property type="evidence" value="ECO:0007669"/>
    <property type="project" value="TreeGrafter"/>
</dbReference>
<dbReference type="PANTHER" id="PTHR23092">
    <property type="entry name" value="POLY(A) RNA POLYMERASE"/>
    <property type="match status" value="1"/>
</dbReference>
<dbReference type="GO" id="GO:0031123">
    <property type="term" value="P:RNA 3'-end processing"/>
    <property type="evidence" value="ECO:0007669"/>
    <property type="project" value="TreeGrafter"/>
</dbReference>
<feature type="region of interest" description="Disordered" evidence="1">
    <location>
        <begin position="1"/>
        <end position="27"/>
    </location>
</feature>
<dbReference type="EMBL" id="JAQJAN010000002">
    <property type="protein sequence ID" value="KAJ5738283.1"/>
    <property type="molecule type" value="Genomic_DNA"/>
</dbReference>
<feature type="compositionally biased region" description="Polar residues" evidence="1">
    <location>
        <begin position="1"/>
        <end position="10"/>
    </location>
</feature>
<dbReference type="SUPFAM" id="SSF81631">
    <property type="entry name" value="PAP/OAS1 substrate-binding domain"/>
    <property type="match status" value="1"/>
</dbReference>
<evidence type="ECO:0000313" key="2">
    <source>
        <dbReference type="EMBL" id="KAJ5738283.1"/>
    </source>
</evidence>
<keyword evidence="3" id="KW-1185">Reference proteome</keyword>
<dbReference type="GO" id="GO:0005730">
    <property type="term" value="C:nucleolus"/>
    <property type="evidence" value="ECO:0007669"/>
    <property type="project" value="TreeGrafter"/>
</dbReference>
<dbReference type="GO" id="GO:0003729">
    <property type="term" value="F:mRNA binding"/>
    <property type="evidence" value="ECO:0007669"/>
    <property type="project" value="TreeGrafter"/>
</dbReference>
<evidence type="ECO:0000313" key="3">
    <source>
        <dbReference type="Proteomes" id="UP001215712"/>
    </source>
</evidence>
<reference evidence="2" key="2">
    <citation type="submission" date="2023-01" db="EMBL/GenBank/DDBJ databases">
        <authorList>
            <person name="Petersen C."/>
        </authorList>
    </citation>
    <scope>NUCLEOTIDE SEQUENCE</scope>
    <source>
        <strain evidence="2">IBT 17514</strain>
    </source>
</reference>
<comment type="caution">
    <text evidence="2">The sequence shown here is derived from an EMBL/GenBank/DDBJ whole genome shotgun (WGS) entry which is preliminary data.</text>
</comment>
<dbReference type="GO" id="GO:1990817">
    <property type="term" value="F:poly(A) RNA polymerase activity"/>
    <property type="evidence" value="ECO:0007669"/>
    <property type="project" value="InterPro"/>
</dbReference>
<proteinExistence type="predicted"/>
<sequence length="488" mass="53624">MRLSGIQSTRLSHHVPRRLPIPSQDADVIPNSLRKTLEAHRSSNRARLIRKVYPRTQAAGLFRPWIPPENRAGYRPPEPSSHPAEHSEPSKKPIGKRRRRQPSAISLSPGDSIIAIRGADHHIPEQSPKGTGDASTRLDAEVRALHHYLGPSSREQSRITQLTEEINSLLASVAPHTPRIIGSHYTGLALAHSDLNFLLPFEDILRSRNSLRGPSATRPQIRDAHTILLRNVESTLKNTVAFSDQLKWIGKSKPALEARHKPTGLILRFHCGESVPALAEFIKDSSLEYPALKPLYTSARALLESRGLFGPTQGNISAEALAILVIAFLKSSHGRFPGSHRLGDQFIELLRFYATDINLTSVGIAVNPLSFFGADVMRASTDGDDTESAARRGQKSLLGAKRTAASKGNLPADRRLCIQDPTHFMNDLGRGCTRTPELQSALKLAHEQLRQACDVSEGGEDRASILKAALRANFDGLKKVREQILAQA</sequence>
<dbReference type="AlphaFoldDB" id="A0AAD6HUL4"/>
<accession>A0AAD6HUL4</accession>
<gene>
    <name evidence="2" type="ORF">N7493_001438</name>
</gene>
<dbReference type="GO" id="GO:0043634">
    <property type="term" value="P:polyadenylation-dependent ncRNA catabolic process"/>
    <property type="evidence" value="ECO:0007669"/>
    <property type="project" value="TreeGrafter"/>
</dbReference>
<name>A0AAD6HUL4_9EURO</name>
<evidence type="ECO:0000256" key="1">
    <source>
        <dbReference type="SAM" id="MobiDB-lite"/>
    </source>
</evidence>
<reference evidence="2" key="1">
    <citation type="journal article" date="2023" name="IMA Fungus">
        <title>Comparative genomic study of the Penicillium genus elucidates a diverse pangenome and 15 lateral gene transfer events.</title>
        <authorList>
            <person name="Petersen C."/>
            <person name="Sorensen T."/>
            <person name="Nielsen M.R."/>
            <person name="Sondergaard T.E."/>
            <person name="Sorensen J.L."/>
            <person name="Fitzpatrick D.A."/>
            <person name="Frisvad J.C."/>
            <person name="Nielsen K.L."/>
        </authorList>
    </citation>
    <scope>NUCLEOTIDE SEQUENCE</scope>
    <source>
        <strain evidence="2">IBT 17514</strain>
    </source>
</reference>
<dbReference type="InterPro" id="IPR045862">
    <property type="entry name" value="Trf4-like"/>
</dbReference>
<feature type="region of interest" description="Disordered" evidence="1">
    <location>
        <begin position="64"/>
        <end position="111"/>
    </location>
</feature>
<dbReference type="Gene3D" id="1.10.1410.10">
    <property type="match status" value="1"/>
</dbReference>
<dbReference type="InterPro" id="IPR043519">
    <property type="entry name" value="NT_sf"/>
</dbReference>